<dbReference type="CDD" id="cd07340">
    <property type="entry name" value="M48B_Htpx_like"/>
    <property type="match status" value="1"/>
</dbReference>
<dbReference type="InterPro" id="IPR050083">
    <property type="entry name" value="HtpX_protease"/>
</dbReference>
<dbReference type="EMBL" id="CP136920">
    <property type="protein sequence ID" value="WOO43416.1"/>
    <property type="molecule type" value="Genomic_DNA"/>
</dbReference>
<proteinExistence type="predicted"/>
<keyword evidence="6" id="KW-0378">Hydrolase</keyword>
<dbReference type="InterPro" id="IPR029024">
    <property type="entry name" value="TerB-like"/>
</dbReference>
<feature type="transmembrane region" description="Helical" evidence="12">
    <location>
        <begin position="186"/>
        <end position="208"/>
    </location>
</feature>
<keyword evidence="15" id="KW-1185">Reference proteome</keyword>
<reference evidence="14 15" key="1">
    <citation type="submission" date="2023-10" db="EMBL/GenBank/DDBJ databases">
        <title>Rubellicoccus peritrichatus gen. nov., sp. nov., isolated from an algae of coral reef tank.</title>
        <authorList>
            <person name="Luo J."/>
        </authorList>
    </citation>
    <scope>NUCLEOTIDE SEQUENCE [LARGE SCALE GENOMIC DNA]</scope>
    <source>
        <strain evidence="14 15">CR14</strain>
    </source>
</reference>
<dbReference type="Pfam" id="PF01435">
    <property type="entry name" value="Peptidase_M48"/>
    <property type="match status" value="1"/>
</dbReference>
<gene>
    <name evidence="14" type="ORF">RZN69_09975</name>
</gene>
<evidence type="ECO:0000256" key="1">
    <source>
        <dbReference type="ARBA" id="ARBA00001947"/>
    </source>
</evidence>
<dbReference type="Proteomes" id="UP001304300">
    <property type="component" value="Chromosome"/>
</dbReference>
<evidence type="ECO:0000256" key="6">
    <source>
        <dbReference type="ARBA" id="ARBA00022801"/>
    </source>
</evidence>
<dbReference type="PANTHER" id="PTHR43221">
    <property type="entry name" value="PROTEASE HTPX"/>
    <property type="match status" value="1"/>
</dbReference>
<keyword evidence="8 12" id="KW-1133">Transmembrane helix</keyword>
<keyword evidence="5" id="KW-0479">Metal-binding</keyword>
<evidence type="ECO:0000256" key="8">
    <source>
        <dbReference type="ARBA" id="ARBA00022989"/>
    </source>
</evidence>
<protein>
    <submittedName>
        <fullName evidence="14">M48 family metallopeptidase</fullName>
    </submittedName>
</protein>
<evidence type="ECO:0000256" key="3">
    <source>
        <dbReference type="ARBA" id="ARBA00022670"/>
    </source>
</evidence>
<keyword evidence="10 12" id="KW-0472">Membrane</keyword>
<evidence type="ECO:0000313" key="15">
    <source>
        <dbReference type="Proteomes" id="UP001304300"/>
    </source>
</evidence>
<sequence length="634" mass="68167">MDFFSAQDAARGKTKVLIIYFVLAVLGIIAGLYLAYVIIFGFGVNSQSQEPQPIEFWQPDVLAAIAGIVVLVVGLSSLSKTLSLRSGGGVVARSVGGVQVEPGTTDASERKLLNVVEEMAIASGVPTPEVYILPGEQGINAFAAGFTIDDAAVAVTRGCVDQLSRDELQGVIAHEFSHILNGDMRLNIRLMGIIFGILIIAVVGRGIMRSVWYGAGSSRRNDKNGGGAMAIVLFGIAVIAIGYIGVFFGRLIQSAVSRQREFLADASAVQFTRNPDSISGALKKIGGAGSLVENPHAEDTAHMFFASALTNHFGGAFATHPPLEERIRAIDPSWDGKFVSTKRKASTGAPPKQRSSHKKATQAADFIQMAGVIGTGQLAYAEQARESIEGALGESIHATLEARAVIFALLLDKDQSMRHQQIQFLEKDAGMELTDAVRALAPKVDTLGQDKRLPTLDLALPSLAGLNESQYRDLIRRIDHMVEMDERVTIFEFSLSRIVKRYLGRRFSNEKREPELTALKPIAPKFSCLLSAVIYASTNDSGVAHSRFEQAIKHAPVFQQYAAQLVPVSKIDFPTLSQALDDLSRTRFGVRSQVIAACADAAIADGEISVTESEMLRAIAASIECPLPPVIAHA</sequence>
<comment type="cofactor">
    <cofactor evidence="1">
        <name>Zn(2+)</name>
        <dbReference type="ChEBI" id="CHEBI:29105"/>
    </cofactor>
</comment>
<dbReference type="InterPro" id="IPR001915">
    <property type="entry name" value="Peptidase_M48"/>
</dbReference>
<keyword evidence="4 12" id="KW-0812">Transmembrane</keyword>
<evidence type="ECO:0000256" key="7">
    <source>
        <dbReference type="ARBA" id="ARBA00022833"/>
    </source>
</evidence>
<evidence type="ECO:0000256" key="11">
    <source>
        <dbReference type="SAM" id="MobiDB-lite"/>
    </source>
</evidence>
<name>A0AAQ3LCS4_9BACT</name>
<feature type="transmembrane region" description="Helical" evidence="12">
    <location>
        <begin position="228"/>
        <end position="252"/>
    </location>
</feature>
<organism evidence="14 15">
    <name type="scientific">Rubellicoccus peritrichatus</name>
    <dbReference type="NCBI Taxonomy" id="3080537"/>
    <lineage>
        <taxon>Bacteria</taxon>
        <taxon>Pseudomonadati</taxon>
        <taxon>Verrucomicrobiota</taxon>
        <taxon>Opitutia</taxon>
        <taxon>Puniceicoccales</taxon>
        <taxon>Cerasicoccaceae</taxon>
        <taxon>Rubellicoccus</taxon>
    </lineage>
</organism>
<evidence type="ECO:0000313" key="14">
    <source>
        <dbReference type="EMBL" id="WOO43416.1"/>
    </source>
</evidence>
<evidence type="ECO:0000256" key="2">
    <source>
        <dbReference type="ARBA" id="ARBA00022475"/>
    </source>
</evidence>
<keyword evidence="9" id="KW-0482">Metalloprotease</keyword>
<feature type="transmembrane region" description="Helical" evidence="12">
    <location>
        <begin position="17"/>
        <end position="41"/>
    </location>
</feature>
<dbReference type="GO" id="GO:0046872">
    <property type="term" value="F:metal ion binding"/>
    <property type="evidence" value="ECO:0007669"/>
    <property type="project" value="UniProtKB-KW"/>
</dbReference>
<dbReference type="GO" id="GO:0004222">
    <property type="term" value="F:metalloendopeptidase activity"/>
    <property type="evidence" value="ECO:0007669"/>
    <property type="project" value="InterPro"/>
</dbReference>
<dbReference type="Gene3D" id="3.30.2010.10">
    <property type="entry name" value="Metalloproteases ('zincins'), catalytic domain"/>
    <property type="match status" value="1"/>
</dbReference>
<dbReference type="AlphaFoldDB" id="A0AAQ3LCS4"/>
<evidence type="ECO:0000256" key="9">
    <source>
        <dbReference type="ARBA" id="ARBA00023049"/>
    </source>
</evidence>
<dbReference type="SUPFAM" id="SSF158682">
    <property type="entry name" value="TerB-like"/>
    <property type="match status" value="1"/>
</dbReference>
<evidence type="ECO:0000256" key="10">
    <source>
        <dbReference type="ARBA" id="ARBA00023136"/>
    </source>
</evidence>
<feature type="domain" description="Peptidase M48" evidence="13">
    <location>
        <begin position="108"/>
        <end position="331"/>
    </location>
</feature>
<dbReference type="KEGG" id="puo:RZN69_09975"/>
<feature type="transmembrane region" description="Helical" evidence="12">
    <location>
        <begin position="61"/>
        <end position="78"/>
    </location>
</feature>
<keyword evidence="2" id="KW-1003">Cell membrane</keyword>
<evidence type="ECO:0000256" key="5">
    <source>
        <dbReference type="ARBA" id="ARBA00022723"/>
    </source>
</evidence>
<accession>A0AAQ3LCS4</accession>
<feature type="region of interest" description="Disordered" evidence="11">
    <location>
        <begin position="340"/>
        <end position="361"/>
    </location>
</feature>
<evidence type="ECO:0000256" key="12">
    <source>
        <dbReference type="SAM" id="Phobius"/>
    </source>
</evidence>
<dbReference type="GO" id="GO:0006508">
    <property type="term" value="P:proteolysis"/>
    <property type="evidence" value="ECO:0007669"/>
    <property type="project" value="UniProtKB-KW"/>
</dbReference>
<dbReference type="RefSeq" id="WP_317835970.1">
    <property type="nucleotide sequence ID" value="NZ_CP136920.1"/>
</dbReference>
<evidence type="ECO:0000256" key="4">
    <source>
        <dbReference type="ARBA" id="ARBA00022692"/>
    </source>
</evidence>
<keyword evidence="7" id="KW-0862">Zinc</keyword>
<evidence type="ECO:0000259" key="13">
    <source>
        <dbReference type="Pfam" id="PF01435"/>
    </source>
</evidence>
<keyword evidence="3" id="KW-0645">Protease</keyword>
<dbReference type="PANTHER" id="PTHR43221:SF2">
    <property type="entry name" value="PROTEASE HTPX HOMOLOG"/>
    <property type="match status" value="1"/>
</dbReference>